<dbReference type="PROSITE" id="PS50020">
    <property type="entry name" value="WW_DOMAIN_2"/>
    <property type="match status" value="1"/>
</dbReference>
<sequence>MSSNQKKQVATALVAVTGVLAVCAMVSYTKSRQKKARIRKALGNSSSKPASKTYYHPQPPNSADADADFLEGDSIVLNDSVNGGAPSAQEVSHVSRAVGVTLDIAKRLLTEELPTGWKVCKLVEINHSYEGGGDSSLDIHSIYYFNFDTGESSWDHPLVAKYRSEQDEKTKHRLANLDKQKREKLEHDKQKVAKKKELMARKLSAVRKKPISPEQLFADVDEVTLTSNLIMSSFDTNKDGVLSKKEFTNGLRRLDRTSSVSKNLISIFGINWRCKSDILHIFNEIDQDGDGELTLPEVLTFVSRMDESSSAHRAIVSRRGSTVGDNSVERMLFEKYKNESGQLDIDNFGKVWKEMGVQSGEEFREEQVEKWERRSMKRLANYDDFEGEEGVSFELFKTMTAEGPLFEIVTKRM</sequence>
<dbReference type="CDD" id="cd00201">
    <property type="entry name" value="WW"/>
    <property type="match status" value="1"/>
</dbReference>
<dbReference type="CDD" id="cd00051">
    <property type="entry name" value="EFh"/>
    <property type="match status" value="1"/>
</dbReference>
<dbReference type="InterPro" id="IPR002048">
    <property type="entry name" value="EF_hand_dom"/>
</dbReference>
<dbReference type="SUPFAM" id="SSF47473">
    <property type="entry name" value="EF-hand"/>
    <property type="match status" value="1"/>
</dbReference>
<evidence type="ECO:0008006" key="7">
    <source>
        <dbReference type="Google" id="ProtNLM"/>
    </source>
</evidence>
<reference evidence="6" key="1">
    <citation type="journal article" date="2023" name="Commun. Biol.">
        <title>Genome analysis of Parmales, the sister group of diatoms, reveals the evolutionary specialization of diatoms from phago-mixotrophs to photoautotrophs.</title>
        <authorList>
            <person name="Ban H."/>
            <person name="Sato S."/>
            <person name="Yoshikawa S."/>
            <person name="Yamada K."/>
            <person name="Nakamura Y."/>
            <person name="Ichinomiya M."/>
            <person name="Sato N."/>
            <person name="Blanc-Mathieu R."/>
            <person name="Endo H."/>
            <person name="Kuwata A."/>
            <person name="Ogata H."/>
        </authorList>
    </citation>
    <scope>NUCLEOTIDE SEQUENCE [LARGE SCALE GENOMIC DNA]</scope>
    <source>
        <strain evidence="6">NIES 3699</strain>
    </source>
</reference>
<keyword evidence="1" id="KW-0106">Calcium</keyword>
<evidence type="ECO:0000256" key="1">
    <source>
        <dbReference type="ARBA" id="ARBA00022837"/>
    </source>
</evidence>
<evidence type="ECO:0000259" key="3">
    <source>
        <dbReference type="PROSITE" id="PS50020"/>
    </source>
</evidence>
<dbReference type="Pfam" id="PF13499">
    <property type="entry name" value="EF-hand_7"/>
    <property type="match status" value="1"/>
</dbReference>
<feature type="domain" description="EF-hand" evidence="4">
    <location>
        <begin position="273"/>
        <end position="308"/>
    </location>
</feature>
<dbReference type="InterPro" id="IPR018247">
    <property type="entry name" value="EF_Hand_1_Ca_BS"/>
</dbReference>
<dbReference type="InterPro" id="IPR011992">
    <property type="entry name" value="EF-hand-dom_pair"/>
</dbReference>
<name>A0A9W7B516_9STRA</name>
<dbReference type="EMBL" id="BRXX01000034">
    <property type="protein sequence ID" value="GMH84209.1"/>
    <property type="molecule type" value="Genomic_DNA"/>
</dbReference>
<dbReference type="SMART" id="SM00054">
    <property type="entry name" value="EFh"/>
    <property type="match status" value="2"/>
</dbReference>
<feature type="domain" description="EF-hand" evidence="4">
    <location>
        <begin position="230"/>
        <end position="257"/>
    </location>
</feature>
<dbReference type="GO" id="GO:0005509">
    <property type="term" value="F:calcium ion binding"/>
    <property type="evidence" value="ECO:0007669"/>
    <property type="project" value="InterPro"/>
</dbReference>
<dbReference type="InterPro" id="IPR001202">
    <property type="entry name" value="WW_dom"/>
</dbReference>
<dbReference type="AlphaFoldDB" id="A0A9W7B516"/>
<dbReference type="Proteomes" id="UP001165160">
    <property type="component" value="Unassembled WGS sequence"/>
</dbReference>
<dbReference type="PROSITE" id="PS50222">
    <property type="entry name" value="EF_HAND_2"/>
    <property type="match status" value="2"/>
</dbReference>
<accession>A0A9W7B516</accession>
<dbReference type="Gene3D" id="2.20.70.10">
    <property type="match status" value="1"/>
</dbReference>
<evidence type="ECO:0000313" key="6">
    <source>
        <dbReference type="Proteomes" id="UP001165160"/>
    </source>
</evidence>
<comment type="caution">
    <text evidence="5">The sequence shown here is derived from an EMBL/GenBank/DDBJ whole genome shotgun (WGS) entry which is preliminary data.</text>
</comment>
<proteinExistence type="predicted"/>
<evidence type="ECO:0000259" key="4">
    <source>
        <dbReference type="PROSITE" id="PS50222"/>
    </source>
</evidence>
<gene>
    <name evidence="5" type="ORF">TrVE_jg7137</name>
</gene>
<dbReference type="PROSITE" id="PS00018">
    <property type="entry name" value="EF_HAND_1"/>
    <property type="match status" value="2"/>
</dbReference>
<feature type="region of interest" description="Disordered" evidence="2">
    <location>
        <begin position="37"/>
        <end position="63"/>
    </location>
</feature>
<organism evidence="5 6">
    <name type="scientific">Triparma verrucosa</name>
    <dbReference type="NCBI Taxonomy" id="1606542"/>
    <lineage>
        <taxon>Eukaryota</taxon>
        <taxon>Sar</taxon>
        <taxon>Stramenopiles</taxon>
        <taxon>Ochrophyta</taxon>
        <taxon>Bolidophyceae</taxon>
        <taxon>Parmales</taxon>
        <taxon>Triparmaceae</taxon>
        <taxon>Triparma</taxon>
    </lineage>
</organism>
<evidence type="ECO:0000256" key="2">
    <source>
        <dbReference type="SAM" id="MobiDB-lite"/>
    </source>
</evidence>
<keyword evidence="6" id="KW-1185">Reference proteome</keyword>
<evidence type="ECO:0000313" key="5">
    <source>
        <dbReference type="EMBL" id="GMH84209.1"/>
    </source>
</evidence>
<protein>
    <recommendedName>
        <fullName evidence="7">Calmodulin</fullName>
    </recommendedName>
</protein>
<feature type="domain" description="WW" evidence="3">
    <location>
        <begin position="111"/>
        <end position="159"/>
    </location>
</feature>
<dbReference type="Gene3D" id="1.10.238.10">
    <property type="entry name" value="EF-hand"/>
    <property type="match status" value="1"/>
</dbReference>